<name>A0AAJ3TUJ8_9MYCO</name>
<gene>
    <name evidence="1" type="ORF">AWC23_16155</name>
</gene>
<evidence type="ECO:0008006" key="3">
    <source>
        <dbReference type="Google" id="ProtNLM"/>
    </source>
</evidence>
<evidence type="ECO:0000313" key="2">
    <source>
        <dbReference type="Proteomes" id="UP000193387"/>
    </source>
</evidence>
<dbReference type="EMBL" id="LQPR01000037">
    <property type="protein sequence ID" value="ORW70767.1"/>
    <property type="molecule type" value="Genomic_DNA"/>
</dbReference>
<sequence length="125" mass="14237">MRELLFCKHRPVNEVMDDFFAEDYQHRDNGRAYSRDEFAGLAGIARTAVACGEVSTLEEFRFWNRYATRLMLELNPIDGPDEHVEVYAIGQYAVDGRFLRLSQARLSLPGAGRVVRAELRSPTVA</sequence>
<dbReference type="AlphaFoldDB" id="A0AAJ3TUJ8"/>
<keyword evidence="2" id="KW-1185">Reference proteome</keyword>
<accession>A0AAJ3TUJ8</accession>
<reference evidence="1 2" key="1">
    <citation type="submission" date="2016-01" db="EMBL/GenBank/DDBJ databases">
        <title>The new phylogeny of the genus Mycobacterium.</title>
        <authorList>
            <person name="Tarcisio F."/>
            <person name="Conor M."/>
            <person name="Antonella G."/>
            <person name="Elisabetta G."/>
            <person name="Giulia F.S."/>
            <person name="Sara T."/>
            <person name="Anna F."/>
            <person name="Clotilde B."/>
            <person name="Roberto B."/>
            <person name="Veronica D.S."/>
            <person name="Fabio R."/>
            <person name="Monica P."/>
            <person name="Olivier J."/>
            <person name="Enrico T."/>
            <person name="Nicola S."/>
        </authorList>
    </citation>
    <scope>NUCLEOTIDE SEQUENCE [LARGE SCALE GENOMIC DNA]</scope>
    <source>
        <strain evidence="1 2">DSM 44616</strain>
    </source>
</reference>
<dbReference type="Proteomes" id="UP000193387">
    <property type="component" value="Unassembled WGS sequence"/>
</dbReference>
<proteinExistence type="predicted"/>
<protein>
    <recommendedName>
        <fullName evidence="3">SnoaL-like domain-containing protein</fullName>
    </recommendedName>
</protein>
<evidence type="ECO:0000313" key="1">
    <source>
        <dbReference type="EMBL" id="ORW70767.1"/>
    </source>
</evidence>
<comment type="caution">
    <text evidence="1">The sequence shown here is derived from an EMBL/GenBank/DDBJ whole genome shotgun (WGS) entry which is preliminary data.</text>
</comment>
<dbReference type="RefSeq" id="WP_085256399.1">
    <property type="nucleotide sequence ID" value="NZ_AP022573.1"/>
</dbReference>
<organism evidence="1 2">
    <name type="scientific">Mycobacterium saskatchewanense</name>
    <dbReference type="NCBI Taxonomy" id="220927"/>
    <lineage>
        <taxon>Bacteria</taxon>
        <taxon>Bacillati</taxon>
        <taxon>Actinomycetota</taxon>
        <taxon>Actinomycetes</taxon>
        <taxon>Mycobacteriales</taxon>
        <taxon>Mycobacteriaceae</taxon>
        <taxon>Mycobacterium</taxon>
        <taxon>Mycobacterium simiae complex</taxon>
    </lineage>
</organism>